<dbReference type="SMART" id="SM00066">
    <property type="entry name" value="GAL4"/>
    <property type="match status" value="1"/>
</dbReference>
<dbReference type="Proteomes" id="UP000005206">
    <property type="component" value="Chromosome 12"/>
</dbReference>
<dbReference type="InterPro" id="IPR041698">
    <property type="entry name" value="Methyltransf_25"/>
</dbReference>
<dbReference type="EMBL" id="GG698907">
    <property type="protein sequence ID" value="EEU41769.1"/>
    <property type="molecule type" value="Genomic_DNA"/>
</dbReference>
<dbReference type="VEuPathDB" id="FungiDB:NECHADRAFT_97845"/>
<dbReference type="GO" id="GO:0030798">
    <property type="term" value="F:trans-aconitate 2-methyltransferase activity"/>
    <property type="evidence" value="ECO:0007669"/>
    <property type="project" value="InterPro"/>
</dbReference>
<dbReference type="InterPro" id="IPR053181">
    <property type="entry name" value="EcdB-like_regulator"/>
</dbReference>
<dbReference type="AlphaFoldDB" id="C7Z352"/>
<accession>C7Z352</accession>
<dbReference type="CDD" id="cd02440">
    <property type="entry name" value="AdoMet_MTases"/>
    <property type="match status" value="1"/>
</dbReference>
<dbReference type="HOGENOM" id="CLU_360184_0_0_1"/>
<evidence type="ECO:0000313" key="4">
    <source>
        <dbReference type="Proteomes" id="UP000005206"/>
    </source>
</evidence>
<dbReference type="eggNOG" id="ENOG502S1YX">
    <property type="taxonomic scope" value="Eukaryota"/>
</dbReference>
<keyword evidence="1" id="KW-0539">Nucleus</keyword>
<gene>
    <name evidence="3" type="ORF">NECHADRAFT_97845</name>
</gene>
<evidence type="ECO:0000313" key="3">
    <source>
        <dbReference type="EMBL" id="EEU41769.1"/>
    </source>
</evidence>
<dbReference type="KEGG" id="nhe:NECHADRAFT_97845"/>
<protein>
    <recommendedName>
        <fullName evidence="2">Zn(2)-C6 fungal-type domain-containing protein</fullName>
    </recommendedName>
</protein>
<dbReference type="OMA" id="ARQACEY"/>
<dbReference type="CDD" id="cd00067">
    <property type="entry name" value="GAL4"/>
    <property type="match status" value="1"/>
</dbReference>
<dbReference type="CDD" id="cd12148">
    <property type="entry name" value="fungal_TF_MHR"/>
    <property type="match status" value="1"/>
</dbReference>
<dbReference type="GeneID" id="9676231"/>
<dbReference type="PANTHER" id="PTHR47785">
    <property type="entry name" value="ZN(II)2CYS6 TRANSCRIPTION FACTOR (EUROFUNG)-RELATED-RELATED"/>
    <property type="match status" value="1"/>
</dbReference>
<dbReference type="SUPFAM" id="SSF53335">
    <property type="entry name" value="S-adenosyl-L-methionine-dependent methyltransferases"/>
    <property type="match status" value="1"/>
</dbReference>
<dbReference type="PANTHER" id="PTHR47785:SF6">
    <property type="entry name" value="ZN(II)2CYS6 TRANSCRIPTION FACTOR (EUROFUNG)"/>
    <property type="match status" value="1"/>
</dbReference>
<dbReference type="OrthoDB" id="6133115at2759"/>
<dbReference type="InterPro" id="IPR036864">
    <property type="entry name" value="Zn2-C6_fun-type_DNA-bd_sf"/>
</dbReference>
<dbReference type="NCBIfam" id="NF002463">
    <property type="entry name" value="PRK01683.1"/>
    <property type="match status" value="1"/>
</dbReference>
<keyword evidence="4" id="KW-1185">Reference proteome</keyword>
<dbReference type="PROSITE" id="PS00463">
    <property type="entry name" value="ZN2_CY6_FUNGAL_1"/>
    <property type="match status" value="1"/>
</dbReference>
<dbReference type="GO" id="GO:0000981">
    <property type="term" value="F:DNA-binding transcription factor activity, RNA polymerase II-specific"/>
    <property type="evidence" value="ECO:0007669"/>
    <property type="project" value="InterPro"/>
</dbReference>
<dbReference type="PROSITE" id="PS50048">
    <property type="entry name" value="ZN2_CY6_FUNGAL_2"/>
    <property type="match status" value="1"/>
</dbReference>
<sequence>MASATKDGWSANQYVKFLNERTQPAVDLLSRVPATSPKRVVDLGCGPGNSTAVLAERYPNADLSGIDSSPDMIRKAKETLPSVAFDVADLQTYKPDGPVDVLFSNAVLQWIPAGSRIQVIRQLLEHLAPGGSLAVQVPFNLSEPSHVAMKETAFAPNMPWAEKLKAANPVREEFPDPSELYDGLKHLCADLTIWKTTYYHTMENHEGIVEWVKGTGLRPFLDPLTEPERKEYSEQYLARLRDVYPTQKDGKACEYCRQKKTRCDEDFPCGLCRSLGIPCRFAQRKATRNEASLGMIVNILRRIEGKIDEDRAVDRTSLTDNRLNATHSRTILPRSPANSSEILGVPSFLQRRESVVAIPTSATDSSPPISFSAHQVLFWPAIQSALPESVKLLCQVNGSDYSTRLEASRPNLQLPTSPDLQSDWLSGLSVATLKELSDVYFSTFNLANPILDQKTYFQRTLGVAIDGNFGICIESCIVLVVMALGVIGQKALVEGGFASATTPGTSGLAGVQDGDMPGLAFFNEARKRLGFLICDQGLQACQFYLLSGLSRDRDEWMLDMQSRLFWITSMFEAVLTQELNLPPSNSLELEEHIALPKFISVEDIPSFGSFRYPGDDPFFHYHFLSQLAHRLILTRARNSLFHSSPTADYPPEPVEDELIRQLEQWRQRLPPMLQFDPKAPLSRADSPSDILVTAWLHCRYFVARYHIGRPLLLFGQICVIFALSVSPYQHIRDIVSDVDLKWKSFALGYLEESAAQSPTIEQDYQIAKILCEDICKS</sequence>
<name>C7Z352_FUSV7</name>
<dbReference type="InterPro" id="IPR001138">
    <property type="entry name" value="Zn2Cys6_DnaBD"/>
</dbReference>
<dbReference type="InterPro" id="IPR029063">
    <property type="entry name" value="SAM-dependent_MTases_sf"/>
</dbReference>
<dbReference type="Gene3D" id="1.10.150.290">
    <property type="entry name" value="S-adenosyl-L-methionine-dependent methyltransferases"/>
    <property type="match status" value="1"/>
</dbReference>
<dbReference type="RefSeq" id="XP_003047482.1">
    <property type="nucleotide sequence ID" value="XM_003047436.1"/>
</dbReference>
<dbReference type="Pfam" id="PF00172">
    <property type="entry name" value="Zn_clus"/>
    <property type="match status" value="1"/>
</dbReference>
<reference evidence="3 4" key="1">
    <citation type="journal article" date="2009" name="PLoS Genet.">
        <title>The genome of Nectria haematococca: contribution of supernumerary chromosomes to gene expansion.</title>
        <authorList>
            <person name="Coleman J.J."/>
            <person name="Rounsley S.D."/>
            <person name="Rodriguez-Carres M."/>
            <person name="Kuo A."/>
            <person name="Wasmann C.C."/>
            <person name="Grimwood J."/>
            <person name="Schmutz J."/>
            <person name="Taga M."/>
            <person name="White G.J."/>
            <person name="Zhou S."/>
            <person name="Schwartz D.C."/>
            <person name="Freitag M."/>
            <person name="Ma L.J."/>
            <person name="Danchin E.G."/>
            <person name="Henrissat B."/>
            <person name="Coutinho P.M."/>
            <person name="Nelson D.R."/>
            <person name="Straney D."/>
            <person name="Napoli C.A."/>
            <person name="Barker B.M."/>
            <person name="Gribskov M."/>
            <person name="Rep M."/>
            <person name="Kroken S."/>
            <person name="Molnar I."/>
            <person name="Rensing C."/>
            <person name="Kennell J.C."/>
            <person name="Zamora J."/>
            <person name="Farman M.L."/>
            <person name="Selker E.U."/>
            <person name="Salamov A."/>
            <person name="Shapiro H."/>
            <person name="Pangilinan J."/>
            <person name="Lindquist E."/>
            <person name="Lamers C."/>
            <person name="Grigoriev I.V."/>
            <person name="Geiser D.M."/>
            <person name="Covert S.F."/>
            <person name="Temporini E."/>
            <person name="Vanetten H.D."/>
        </authorList>
    </citation>
    <scope>NUCLEOTIDE SEQUENCE [LARGE SCALE GENOMIC DNA]</scope>
    <source>
        <strain evidence="4">ATCC MYA-4622 / CBS 123669 / FGSC 9596 / NRRL 45880 / 77-13-4</strain>
    </source>
</reference>
<evidence type="ECO:0000256" key="1">
    <source>
        <dbReference type="ARBA" id="ARBA00023242"/>
    </source>
</evidence>
<organism evidence="3 4">
    <name type="scientific">Fusarium vanettenii (strain ATCC MYA-4622 / CBS 123669 / FGSC 9596 / NRRL 45880 / 77-13-4)</name>
    <name type="common">Fusarium solani subsp. pisi</name>
    <dbReference type="NCBI Taxonomy" id="660122"/>
    <lineage>
        <taxon>Eukaryota</taxon>
        <taxon>Fungi</taxon>
        <taxon>Dikarya</taxon>
        <taxon>Ascomycota</taxon>
        <taxon>Pezizomycotina</taxon>
        <taxon>Sordariomycetes</taxon>
        <taxon>Hypocreomycetidae</taxon>
        <taxon>Hypocreales</taxon>
        <taxon>Nectriaceae</taxon>
        <taxon>Fusarium</taxon>
        <taxon>Fusarium solani species complex</taxon>
        <taxon>Fusarium vanettenii</taxon>
    </lineage>
</organism>
<dbReference type="SUPFAM" id="SSF57701">
    <property type="entry name" value="Zn2/Cys6 DNA-binding domain"/>
    <property type="match status" value="1"/>
</dbReference>
<feature type="domain" description="Zn(2)-C6 fungal-type" evidence="2">
    <location>
        <begin position="252"/>
        <end position="281"/>
    </location>
</feature>
<dbReference type="InParanoid" id="C7Z352"/>
<dbReference type="Gene3D" id="3.40.50.150">
    <property type="entry name" value="Vaccinia Virus protein VP39"/>
    <property type="match status" value="1"/>
</dbReference>
<dbReference type="Pfam" id="PF13649">
    <property type="entry name" value="Methyltransf_25"/>
    <property type="match status" value="1"/>
</dbReference>
<dbReference type="GO" id="GO:0008270">
    <property type="term" value="F:zinc ion binding"/>
    <property type="evidence" value="ECO:0007669"/>
    <property type="project" value="InterPro"/>
</dbReference>
<dbReference type="Gene3D" id="4.10.240.10">
    <property type="entry name" value="Zn(2)-C6 fungal-type DNA-binding domain"/>
    <property type="match status" value="1"/>
</dbReference>
<proteinExistence type="predicted"/>
<evidence type="ECO:0000259" key="2">
    <source>
        <dbReference type="PROSITE" id="PS50048"/>
    </source>
</evidence>
<dbReference type="InterPro" id="IPR023149">
    <property type="entry name" value="Trans_acon_MeTrfase_C"/>
</dbReference>